<evidence type="ECO:0000256" key="6">
    <source>
        <dbReference type="ARBA" id="ARBA00022927"/>
    </source>
</evidence>
<feature type="non-terminal residue" evidence="14">
    <location>
        <position position="946"/>
    </location>
</feature>
<dbReference type="Gene3D" id="1.25.10.10">
    <property type="entry name" value="Leucine-rich Repeat Variant"/>
    <property type="match status" value="1"/>
</dbReference>
<feature type="compositionally biased region" description="Acidic residues" evidence="12">
    <location>
        <begin position="348"/>
        <end position="359"/>
    </location>
</feature>
<gene>
    <name evidence="14" type="primary">Tnpo2</name>
    <name evidence="14" type="ORF">ONYCOR_R10319</name>
</gene>
<keyword evidence="3" id="KW-0813">Transport</keyword>
<dbReference type="PANTHER" id="PTHR10527">
    <property type="entry name" value="IMPORTIN BETA"/>
    <property type="match status" value="1"/>
</dbReference>
<dbReference type="SMART" id="SM00913">
    <property type="entry name" value="IBN_N"/>
    <property type="match status" value="1"/>
</dbReference>
<evidence type="ECO:0000256" key="3">
    <source>
        <dbReference type="ARBA" id="ARBA00022448"/>
    </source>
</evidence>
<keyword evidence="4" id="KW-0963">Cytoplasm</keyword>
<evidence type="ECO:0000256" key="11">
    <source>
        <dbReference type="ARBA" id="ARBA00080641"/>
    </source>
</evidence>
<sequence length="946" mass="106388">QKLKQLNQFPDFNNYLIFVLTRLKSEDEPTRSLSGLILKNNVKAHFQSFPPPVAEFIKQECLNHLGDNSSLIRATIGILITTIASKGELQMWPELLPQLCNLLNSEDYNTCEGAFGALQKICEDSSELLDSDALNRPLNVMIPKFLQFFKHCSPKIRSHAIACVNQFIMDRAQALMENIDTFIEVRGGPGELRGLWGGPQELTCAPPPQHLFALAVDEDPEVRKNVCRALVMLLEVRIDRLLPHMYSIIQYMLQRTQDSDENVALEACEFWLTLAEQPICKDVLTAHLVQLIPILVHGMRYSEIDIILLKGDVEEDEAVPDSDQDIKPRFHKSRTVTLAHEEQRGGDCDGDGDDEDDDETLSDWNLRKCSAAALDVLANVFREELLPHLLPLLKELLFHLEWVVKESGILVLGAIAEGCMQGMVPYLPELVPHLIRCLADRKALVRSIACWTLSRYAHWVVAQPPELYLKPLMTELLQRILDSNKRVQEAACSAFATLEEEACTELVPYLSFILDTLVFAFGKYQHKNLLILYDAIGTLADSVGHHLNQPEYIQKLMPPLIQKWNELKDEDKDLFPLLECLSSVATALQSGFLPYCEPVYQRCVTLVQKTLAQAMVSPFLWRFGDPRGEGPKVPKPPCSPQMYNQHPEQYEAPDKDFMIVALDLLSGLAEGLGGHVEQLVARSNIMTLLFQCMQVRGDPHDPFNASVGHQDPPKLPLSPQDTMPEVRQSSFALLGDLTKACFVHVKPCIAEFMPILGTNLNPEFISVCNNATWAIGEICMQMGAEMQPYVQMVLTNLVEIINRPNTPKTLLENTGEGWGGTEGPPATSITIGRLGFVCPQEVAPMLQQFIRPWCTSLRNIRDNEEKDSAFRGICVMIGVNPGGVVQDFIFFCDAVASWVSPKDDLRDMFYKILHGFKAQVGEENWQQFSEQFPPLLKERLAAFYGV</sequence>
<comment type="caution">
    <text evidence="14">The sequence shown here is derived from an EMBL/GenBank/DDBJ whole genome shotgun (WGS) entry which is preliminary data.</text>
</comment>
<dbReference type="GO" id="GO:0031981">
    <property type="term" value="C:nuclear lumen"/>
    <property type="evidence" value="ECO:0007669"/>
    <property type="project" value="UniProtKB-ARBA"/>
</dbReference>
<feature type="region of interest" description="Disordered" evidence="12">
    <location>
        <begin position="340"/>
        <end position="359"/>
    </location>
</feature>
<evidence type="ECO:0000256" key="1">
    <source>
        <dbReference type="ARBA" id="ARBA00004123"/>
    </source>
</evidence>
<evidence type="ECO:0000256" key="12">
    <source>
        <dbReference type="SAM" id="MobiDB-lite"/>
    </source>
</evidence>
<dbReference type="Pfam" id="PF13513">
    <property type="entry name" value="HEAT_EZ"/>
    <property type="match status" value="1"/>
</dbReference>
<keyword evidence="5" id="KW-0677">Repeat</keyword>
<reference evidence="14 15" key="1">
    <citation type="submission" date="2019-09" db="EMBL/GenBank/DDBJ databases">
        <title>Bird 10,000 Genomes (B10K) Project - Family phase.</title>
        <authorList>
            <person name="Zhang G."/>
        </authorList>
    </citation>
    <scope>NUCLEOTIDE SEQUENCE [LARGE SCALE GENOMIC DNA]</scope>
    <source>
        <strain evidence="14">B10K-DU-028-75</strain>
        <tissue evidence="14">Mixed tissue sample</tissue>
    </source>
</reference>
<dbReference type="EMBL" id="VZRK01000857">
    <property type="protein sequence ID" value="NWU87773.1"/>
    <property type="molecule type" value="Genomic_DNA"/>
</dbReference>
<dbReference type="OrthoDB" id="951172at2759"/>
<dbReference type="GO" id="GO:0005737">
    <property type="term" value="C:cytoplasm"/>
    <property type="evidence" value="ECO:0007669"/>
    <property type="project" value="UniProtKB-SubCell"/>
</dbReference>
<evidence type="ECO:0000313" key="15">
    <source>
        <dbReference type="Proteomes" id="UP000550309"/>
    </source>
</evidence>
<dbReference type="InterPro" id="IPR001494">
    <property type="entry name" value="Importin-beta_N"/>
</dbReference>
<dbReference type="FunFam" id="1.25.10.10:FF:000028">
    <property type="entry name" value="Transportin-1 isoform 1"/>
    <property type="match status" value="1"/>
</dbReference>
<protein>
    <recommendedName>
        <fullName evidence="9">Transportin-1</fullName>
    </recommendedName>
    <alternativeName>
        <fullName evidence="10">Importin beta-2</fullName>
    </alternativeName>
    <alternativeName>
        <fullName evidence="11">Karyopherin beta-2</fullName>
    </alternativeName>
</protein>
<comment type="subcellular location">
    <subcellularLocation>
        <location evidence="2">Cytoplasm</location>
    </subcellularLocation>
    <subcellularLocation>
        <location evidence="1">Nucleus</location>
    </subcellularLocation>
</comment>
<dbReference type="Proteomes" id="UP000550309">
    <property type="component" value="Unassembled WGS sequence"/>
</dbReference>
<dbReference type="GO" id="GO:0031267">
    <property type="term" value="F:small GTPase binding"/>
    <property type="evidence" value="ECO:0007669"/>
    <property type="project" value="InterPro"/>
</dbReference>
<evidence type="ECO:0000256" key="8">
    <source>
        <dbReference type="ARBA" id="ARBA00038423"/>
    </source>
</evidence>
<evidence type="ECO:0000313" key="14">
    <source>
        <dbReference type="EMBL" id="NWU87773.1"/>
    </source>
</evidence>
<dbReference type="Pfam" id="PF03810">
    <property type="entry name" value="IBN_N"/>
    <property type="match status" value="1"/>
</dbReference>
<dbReference type="AlphaFoldDB" id="A0A7K6ACM3"/>
<organism evidence="14 15">
    <name type="scientific">Onychorhynchus coronatus</name>
    <name type="common">Royal flycatcher</name>
    <dbReference type="NCBI Taxonomy" id="360224"/>
    <lineage>
        <taxon>Eukaryota</taxon>
        <taxon>Metazoa</taxon>
        <taxon>Chordata</taxon>
        <taxon>Craniata</taxon>
        <taxon>Vertebrata</taxon>
        <taxon>Euteleostomi</taxon>
        <taxon>Archelosauria</taxon>
        <taxon>Archosauria</taxon>
        <taxon>Dinosauria</taxon>
        <taxon>Saurischia</taxon>
        <taxon>Theropoda</taxon>
        <taxon>Coelurosauria</taxon>
        <taxon>Aves</taxon>
        <taxon>Neognathae</taxon>
        <taxon>Neoaves</taxon>
        <taxon>Telluraves</taxon>
        <taxon>Australaves</taxon>
        <taxon>Passeriformes</taxon>
        <taxon>Tyrannidae</taxon>
        <taxon>Onychorhynchus</taxon>
    </lineage>
</organism>
<keyword evidence="15" id="KW-1185">Reference proteome</keyword>
<comment type="similarity">
    <text evidence="8">Belongs to the importin beta family. Importin beta-2 subfamily.</text>
</comment>
<feature type="non-terminal residue" evidence="14">
    <location>
        <position position="1"/>
    </location>
</feature>
<name>A0A7K6ACM3_ONYCO</name>
<evidence type="ECO:0000259" key="13">
    <source>
        <dbReference type="SMART" id="SM00913"/>
    </source>
</evidence>
<keyword evidence="7" id="KW-0539">Nucleus</keyword>
<evidence type="ECO:0000256" key="10">
    <source>
        <dbReference type="ARBA" id="ARBA00076938"/>
    </source>
</evidence>
<evidence type="ECO:0000256" key="7">
    <source>
        <dbReference type="ARBA" id="ARBA00023242"/>
    </source>
</evidence>
<feature type="domain" description="Importin N-terminal" evidence="13">
    <location>
        <begin position="1"/>
        <end position="67"/>
    </location>
</feature>
<dbReference type="InterPro" id="IPR040122">
    <property type="entry name" value="Importin_beta"/>
</dbReference>
<proteinExistence type="inferred from homology"/>
<evidence type="ECO:0000256" key="4">
    <source>
        <dbReference type="ARBA" id="ARBA00022490"/>
    </source>
</evidence>
<evidence type="ECO:0000256" key="2">
    <source>
        <dbReference type="ARBA" id="ARBA00004496"/>
    </source>
</evidence>
<dbReference type="InterPro" id="IPR011989">
    <property type="entry name" value="ARM-like"/>
</dbReference>
<dbReference type="GO" id="GO:0006606">
    <property type="term" value="P:protein import into nucleus"/>
    <property type="evidence" value="ECO:0007669"/>
    <property type="project" value="InterPro"/>
</dbReference>
<evidence type="ECO:0000256" key="9">
    <source>
        <dbReference type="ARBA" id="ARBA00067327"/>
    </source>
</evidence>
<dbReference type="InterPro" id="IPR016024">
    <property type="entry name" value="ARM-type_fold"/>
</dbReference>
<dbReference type="SUPFAM" id="SSF48371">
    <property type="entry name" value="ARM repeat"/>
    <property type="match status" value="1"/>
</dbReference>
<accession>A0A7K6ACM3</accession>
<keyword evidence="6" id="KW-0653">Protein transport</keyword>
<evidence type="ECO:0000256" key="5">
    <source>
        <dbReference type="ARBA" id="ARBA00022737"/>
    </source>
</evidence>